<dbReference type="InterPro" id="IPR051551">
    <property type="entry name" value="Autotransporter_adhesion"/>
</dbReference>
<reference evidence="5" key="1">
    <citation type="submission" date="2022-06" db="EMBL/GenBank/DDBJ databases">
        <title>Draft genome sequences of Pragia fontium str. JCM24417.</title>
        <authorList>
            <person name="Wakabayashi Y."/>
            <person name="Kojima K."/>
        </authorList>
    </citation>
    <scope>NUCLEOTIDE SEQUENCE</scope>
    <source>
        <strain evidence="5">JCM 24417</strain>
    </source>
</reference>
<feature type="chain" id="PRO_5045395169" evidence="3">
    <location>
        <begin position="47"/>
        <end position="952"/>
    </location>
</feature>
<dbReference type="InterPro" id="IPR004899">
    <property type="entry name" value="Pertactin_central"/>
</dbReference>
<dbReference type="InterPro" id="IPR012332">
    <property type="entry name" value="Autotransporter_pectin_lyase_C"/>
</dbReference>
<evidence type="ECO:0000256" key="2">
    <source>
        <dbReference type="SAM" id="MobiDB-lite"/>
    </source>
</evidence>
<dbReference type="NCBIfam" id="TIGR01414">
    <property type="entry name" value="autotrans_barl"/>
    <property type="match status" value="1"/>
</dbReference>
<evidence type="ECO:0000313" key="6">
    <source>
        <dbReference type="Proteomes" id="UP001059610"/>
    </source>
</evidence>
<dbReference type="Proteomes" id="UP001059610">
    <property type="component" value="Unassembled WGS sequence"/>
</dbReference>
<proteinExistence type="predicted"/>
<evidence type="ECO:0000259" key="4">
    <source>
        <dbReference type="PROSITE" id="PS51208"/>
    </source>
</evidence>
<evidence type="ECO:0000256" key="1">
    <source>
        <dbReference type="ARBA" id="ARBA00022729"/>
    </source>
</evidence>
<evidence type="ECO:0000313" key="5">
    <source>
        <dbReference type="EMBL" id="GKX61487.1"/>
    </source>
</evidence>
<dbReference type="CDD" id="cd01343">
    <property type="entry name" value="PL1_Passenger_AT"/>
    <property type="match status" value="1"/>
</dbReference>
<gene>
    <name evidence="5" type="primary">ycgV</name>
    <name evidence="5" type="ORF">SOASR032_00560</name>
</gene>
<protein>
    <submittedName>
        <fullName evidence="5">Outer membrane autotransporter barrel domain-containing protein</fullName>
    </submittedName>
</protein>
<dbReference type="PRINTS" id="PR01484">
    <property type="entry name" value="PRTACTNFAMLY"/>
</dbReference>
<dbReference type="SMART" id="SM00869">
    <property type="entry name" value="Autotransporter"/>
    <property type="match status" value="1"/>
</dbReference>
<accession>A0ABQ5LCZ0</accession>
<dbReference type="EMBL" id="BRLJ01000001">
    <property type="protein sequence ID" value="GKX61487.1"/>
    <property type="molecule type" value="Genomic_DNA"/>
</dbReference>
<dbReference type="Gene3D" id="2.160.20.20">
    <property type="match status" value="1"/>
</dbReference>
<evidence type="ECO:0000256" key="3">
    <source>
        <dbReference type="SAM" id="SignalP"/>
    </source>
</evidence>
<dbReference type="PROSITE" id="PS51208">
    <property type="entry name" value="AUTOTRANSPORTER"/>
    <property type="match status" value="1"/>
</dbReference>
<feature type="region of interest" description="Disordered" evidence="2">
    <location>
        <begin position="631"/>
        <end position="653"/>
    </location>
</feature>
<dbReference type="Gene3D" id="2.40.128.130">
    <property type="entry name" value="Autotransporter beta-domain"/>
    <property type="match status" value="1"/>
</dbReference>
<dbReference type="InterPro" id="IPR036709">
    <property type="entry name" value="Autotransporte_beta_dom_sf"/>
</dbReference>
<comment type="caution">
    <text evidence="5">The sequence shown here is derived from an EMBL/GenBank/DDBJ whole genome shotgun (WGS) entry which is preliminary data.</text>
</comment>
<dbReference type="InterPro" id="IPR003991">
    <property type="entry name" value="Pertactin_virulence_factor"/>
</dbReference>
<dbReference type="Pfam" id="PF03212">
    <property type="entry name" value="Pertactin"/>
    <property type="match status" value="1"/>
</dbReference>
<dbReference type="InterPro" id="IPR005546">
    <property type="entry name" value="Autotransporte_beta"/>
</dbReference>
<dbReference type="PANTHER" id="PTHR35037:SF3">
    <property type="entry name" value="C-TERMINAL REGION OF AIDA-LIKE PROTEIN"/>
    <property type="match status" value="1"/>
</dbReference>
<dbReference type="InterPro" id="IPR006315">
    <property type="entry name" value="OM_autotransptr_brl_dom"/>
</dbReference>
<dbReference type="PANTHER" id="PTHR35037">
    <property type="entry name" value="C-TERMINAL REGION OF AIDA-LIKE PROTEIN"/>
    <property type="match status" value="1"/>
</dbReference>
<feature type="signal peptide" evidence="3">
    <location>
        <begin position="1"/>
        <end position="46"/>
    </location>
</feature>
<organism evidence="5 6">
    <name type="scientific">Pragia fontium</name>
    <dbReference type="NCBI Taxonomy" id="82985"/>
    <lineage>
        <taxon>Bacteria</taxon>
        <taxon>Pseudomonadati</taxon>
        <taxon>Pseudomonadota</taxon>
        <taxon>Gammaproteobacteria</taxon>
        <taxon>Enterobacterales</taxon>
        <taxon>Budviciaceae</taxon>
        <taxon>Pragia</taxon>
    </lineage>
</organism>
<dbReference type="Pfam" id="PF03797">
    <property type="entry name" value="Autotransporter"/>
    <property type="match status" value="1"/>
</dbReference>
<dbReference type="InterPro" id="IPR011050">
    <property type="entry name" value="Pectin_lyase_fold/virulence"/>
</dbReference>
<dbReference type="SUPFAM" id="SSF51126">
    <property type="entry name" value="Pectin lyase-like"/>
    <property type="match status" value="1"/>
</dbReference>
<keyword evidence="1 3" id="KW-0732">Signal</keyword>
<dbReference type="SUPFAM" id="SSF103515">
    <property type="entry name" value="Autotransporter"/>
    <property type="match status" value="1"/>
</dbReference>
<feature type="domain" description="Autotransporter" evidence="4">
    <location>
        <begin position="684"/>
        <end position="952"/>
    </location>
</feature>
<keyword evidence="6" id="KW-1185">Reference proteome</keyword>
<name>A0ABQ5LCZ0_9GAMM</name>
<sequence>MDMFTYGKEFQAKPTHTFSRHSLNQRLAMAGLLSLSALVFSHPALAAELGSQNVDTIVLNDGDKITADLRLYGLLYGVLNESSRTANISLANDVRIAAIDTMRSAGIDIRGNGSVLNGNRLTVEVKGNSVQGINIAGQGAHIDLGSGSRVIAERTTGTSFGQDAGINITNASTLTANNLYISTSGHSTDGLVIHSSGTSVELGQGSIIETNGTYAAGIVISTFNSEGDGLATLTANNLTIAIQGDSSTGISSDANTLVDLGSGSVITTSGQNSTGASVSGTMTADVLTIHTKGERSVALQATPSGVVNIGAGSHIYSERGSGIQFFIPRYSSLTDQRGIIYYLGTENNRNTIFAGGSYGVHSADSGKIKLAYTDINIEPANVDPTNEAGIALWASNRGEIIGDNLTIHGAAETYGVYAQYAGQIDLTGDTTIYMANPTDIAIATESDDYYEPSQINTTGKMNIQGGILSRGGLINLDMQSGSQWNGRAYSDNVNGGALNITMTDSRWNMTADSNLDKLVLNNSTVDFSEDKVGSWLTVDALSGNGRFILRTDLVGDGVVGTGDKLVVTGESAGDHQLTVLNRGSLATTGHEVLTVVETQDGQATFTSTGKVELGGYLYDVRKNGTNWELYSSGIDGQPPNPSKPDPESPITSSADAGANFLNIGYLMNYAETQTLLQRMGSLRQNGKSGDMWLRGFAGKFDSFSGGKLSHFDMNYSGMQLGADKRVFAEVPLFAGLFIGQTHGKPNYRSGDGTTKSDSAGLYATYMANNGFYLDGVAKYSHIKNNFNVRDSQNNRVNGNGTSNGFSASLESGQKFSLNQPGHGWYIEPQAQLSYSQQATSNLVASNGLKVNLGSYESIIGRASAVVGYELLQGDNSLNVYLKTGYLHEFSGDTDYRLNGSPESHSFKGGWWNNGVGVSALMNKKHTLYLDLDTSTGNKFNQRQINAGYRFSF</sequence>